<keyword evidence="4" id="KW-0720">Serine protease</keyword>
<dbReference type="InterPro" id="IPR036852">
    <property type="entry name" value="Peptidase_S8/S53_dom_sf"/>
</dbReference>
<feature type="region of interest" description="Disordered" evidence="5">
    <location>
        <begin position="13"/>
        <end position="41"/>
    </location>
</feature>
<dbReference type="RefSeq" id="WP_168449170.1">
    <property type="nucleotide sequence ID" value="NZ_JAAWWK010000002.1"/>
</dbReference>
<dbReference type="PANTHER" id="PTHR43806:SF11">
    <property type="entry name" value="CEREVISIN-RELATED"/>
    <property type="match status" value="1"/>
</dbReference>
<accession>A0ABX1GDQ8</accession>
<dbReference type="SUPFAM" id="SSF52743">
    <property type="entry name" value="Subtilisin-like"/>
    <property type="match status" value="1"/>
</dbReference>
<gene>
    <name evidence="7" type="ORF">HCU74_04140</name>
</gene>
<name>A0ABX1GDQ8_9GAMM</name>
<dbReference type="InterPro" id="IPR034074">
    <property type="entry name" value="Y4bN_pept_dom"/>
</dbReference>
<dbReference type="Gene3D" id="3.40.50.200">
    <property type="entry name" value="Peptidase S8/S53 domain"/>
    <property type="match status" value="1"/>
</dbReference>
<keyword evidence="3" id="KW-0378">Hydrolase</keyword>
<comment type="caution">
    <text evidence="7">The sequence shown here is derived from an EMBL/GenBank/DDBJ whole genome shotgun (WGS) entry which is preliminary data.</text>
</comment>
<evidence type="ECO:0000256" key="5">
    <source>
        <dbReference type="SAM" id="MobiDB-lite"/>
    </source>
</evidence>
<sequence>MASNRKHVNVGRFFQEEPFKSKRTGRGSSVPVHNRNSHGAGLQGQYQAVLNQYEHIEKDRPTPITEDIGIYVEILSEAGCKLPLDSLDNRDFKLRAHKLQGDREVATVFIPEARRAAFLKKVRQYLDPRKDGKPTKDGEVFPKNHTLLDSISEIKLANLQSFWTDPDEFYPEDLNAKFWWEIWLKETSNRNASEIAIQLSERLNATLSNTSLTFFNTVVFLIHCSANDLKKAPELIGNLEELRKAKETPNPIVESSPVEQAQWAENIAQRIQISEEATCAVSILDTGVNYTHALLQHVCSEEYSVSWDPDWPNYDNCNHFAPYNDHGSLQAGLAAFGNLMEIVLHDEPIHLSHILESARILPPVGENEPRLYGAITVGAAYKLETDRPNFNRVYSLAVTSDHERESGQPSSWSAEIDKFCSGMEDGHRRLFVVSAGNNRNVQPSPDYWDQACLAEIEDPAQAWNALTVGAYTEMTTNDDPRLVGWSPFASPGDVAPSSRSSVNWRWKKHAPLKPEVVAEGGNKLLSPDKTEVSTEDVVSLLTTSGRTEGQLFERNGDTSAACALISRQAAILRSEYPNLWPETIRGLIVHSSEWTPRMMERFVLLSGMHSPKIAKENLLRTVGYGVPSLQKARYSTDNALTLVAEGELQPFTMKDGATASTDPKLNKMKLYQLPWPQESLCQLPLETEVKLRVTLSYFIEPNPGRRGYRSRYSYQSHGLRFETIRPRQELDNFRAYINGLVELEEYDGPEGDNDGWFLGSQLRTRGSIHSDTWIGTVRDLLDMHTIAIFPVGGWWKYRTAEDRWKNEVKFSLLVSIETPEQEIDIYSEVESLVNISIET</sequence>
<evidence type="ECO:0000313" key="8">
    <source>
        <dbReference type="Proteomes" id="UP000765845"/>
    </source>
</evidence>
<proteinExistence type="inferred from homology"/>
<evidence type="ECO:0000256" key="3">
    <source>
        <dbReference type="ARBA" id="ARBA00022801"/>
    </source>
</evidence>
<reference evidence="7 8" key="1">
    <citation type="submission" date="2020-04" db="EMBL/GenBank/DDBJ databases">
        <authorList>
            <person name="Yoon J."/>
        </authorList>
    </citation>
    <scope>NUCLEOTIDE SEQUENCE [LARGE SCALE GENOMIC DNA]</scope>
    <source>
        <strain evidence="7 8">KMU-166</strain>
    </source>
</reference>
<dbReference type="EMBL" id="JAAWWK010000002">
    <property type="protein sequence ID" value="NKI16608.1"/>
    <property type="molecule type" value="Genomic_DNA"/>
</dbReference>
<feature type="domain" description="Peptidase S8/S53" evidence="6">
    <location>
        <begin position="280"/>
        <end position="625"/>
    </location>
</feature>
<dbReference type="InterPro" id="IPR000209">
    <property type="entry name" value="Peptidase_S8/S53_dom"/>
</dbReference>
<keyword evidence="8" id="KW-1185">Reference proteome</keyword>
<protein>
    <submittedName>
        <fullName evidence="7">S8 family peptidase</fullName>
    </submittedName>
</protein>
<keyword evidence="2" id="KW-0645">Protease</keyword>
<dbReference type="PANTHER" id="PTHR43806">
    <property type="entry name" value="PEPTIDASE S8"/>
    <property type="match status" value="1"/>
</dbReference>
<dbReference type="Proteomes" id="UP000765845">
    <property type="component" value="Unassembled WGS sequence"/>
</dbReference>
<evidence type="ECO:0000313" key="7">
    <source>
        <dbReference type="EMBL" id="NKI16608.1"/>
    </source>
</evidence>
<evidence type="ECO:0000256" key="4">
    <source>
        <dbReference type="ARBA" id="ARBA00022825"/>
    </source>
</evidence>
<evidence type="ECO:0000256" key="1">
    <source>
        <dbReference type="ARBA" id="ARBA00011073"/>
    </source>
</evidence>
<organism evidence="7 8">
    <name type="scientific">Spongiibacter thalassae</name>
    <dbReference type="NCBI Taxonomy" id="2721624"/>
    <lineage>
        <taxon>Bacteria</taxon>
        <taxon>Pseudomonadati</taxon>
        <taxon>Pseudomonadota</taxon>
        <taxon>Gammaproteobacteria</taxon>
        <taxon>Cellvibrionales</taxon>
        <taxon>Spongiibacteraceae</taxon>
        <taxon>Spongiibacter</taxon>
    </lineage>
</organism>
<evidence type="ECO:0000256" key="2">
    <source>
        <dbReference type="ARBA" id="ARBA00022670"/>
    </source>
</evidence>
<dbReference type="InterPro" id="IPR050131">
    <property type="entry name" value="Peptidase_S8_subtilisin-like"/>
</dbReference>
<comment type="similarity">
    <text evidence="1">Belongs to the peptidase S8 family.</text>
</comment>
<evidence type="ECO:0000259" key="6">
    <source>
        <dbReference type="Pfam" id="PF00082"/>
    </source>
</evidence>
<dbReference type="CDD" id="cd04847">
    <property type="entry name" value="Peptidases_S8_Subtilisin_like_2"/>
    <property type="match status" value="1"/>
</dbReference>
<dbReference type="Pfam" id="PF00082">
    <property type="entry name" value="Peptidase_S8"/>
    <property type="match status" value="1"/>
</dbReference>